<evidence type="ECO:0000313" key="1">
    <source>
        <dbReference type="EMBL" id="SOK58304.1"/>
    </source>
</evidence>
<evidence type="ECO:0000313" key="3">
    <source>
        <dbReference type="Proteomes" id="UP000240931"/>
    </source>
</evidence>
<organism evidence="1 3">
    <name type="scientific">Yersinia phage fHe-Yen9-04</name>
    <dbReference type="NCBI Taxonomy" id="2052742"/>
    <lineage>
        <taxon>Viruses</taxon>
        <taxon>Duplodnaviria</taxon>
        <taxon>Heunggongvirae</taxon>
        <taxon>Uroviricota</taxon>
        <taxon>Caudoviricetes</taxon>
        <taxon>Eneladusvirus</taxon>
        <taxon>Eneladusvirus Yen904</taxon>
    </lineage>
</organism>
<keyword evidence="3" id="KW-1185">Reference proteome</keyword>
<proteinExistence type="predicted"/>
<dbReference type="RefSeq" id="YP_009623637.1">
    <property type="nucleotide sequence ID" value="NC_042116.1"/>
</dbReference>
<protein>
    <submittedName>
        <fullName evidence="1">Uncharacterized protein</fullName>
    </submittedName>
</protein>
<evidence type="ECO:0000313" key="2">
    <source>
        <dbReference type="EMBL" id="VUE36073.1"/>
    </source>
</evidence>
<dbReference type="Proteomes" id="UP000240931">
    <property type="component" value="Segment"/>
</dbReference>
<dbReference type="EMBL" id="LR596615">
    <property type="protein sequence ID" value="VUE36073.1"/>
    <property type="molecule type" value="Genomic_DNA"/>
</dbReference>
<reference evidence="2 4" key="3">
    <citation type="submission" date="2019-06" db="EMBL/GenBank/DDBJ databases">
        <authorList>
            <person name="Bower L."/>
            <person name="Leinonen R."/>
        </authorList>
    </citation>
    <scope>NUCLEOTIDE SEQUENCE [LARGE SCALE GENOMIC DNA]</scope>
</reference>
<accession>A0A2C9CWB7</accession>
<sequence length="218" mass="25399">MEEPHTLHLIWNRRRNEAMRKYHGDGIDKPVLKHIFHDVHQSDYYTELLHYGSQLINLSTIIMPQVSIVTSWFGTIGQMEIPLENEVTFSIYTDGNDDALILSKKSNRIFQLFLRSKNAHQHEIMYGNNFIGNDLIVLQGEHVNYAVNVNIDTELSKAVKMETKKLPIQYSTSIIYGITNELLFLYHMDHMDDTNVYFNFIHSALSSLTIECTRRGYM</sequence>
<evidence type="ECO:0000313" key="4">
    <source>
        <dbReference type="Proteomes" id="UP000317227"/>
    </source>
</evidence>
<dbReference type="KEGG" id="vg:40100445"/>
<reference evidence="3" key="2">
    <citation type="submission" date="2017-10" db="EMBL/GenBank/DDBJ databases">
        <authorList>
            <person name="Skurnik M."/>
        </authorList>
    </citation>
    <scope>NUCLEOTIDE SEQUENCE [LARGE SCALE GENOMIC DNA]</scope>
</reference>
<name>A0A2C9CWB7_9CAUD</name>
<dbReference type="GeneID" id="40100445"/>
<reference evidence="1" key="1">
    <citation type="submission" date="2017-10" db="EMBL/GenBank/DDBJ databases">
        <authorList>
            <person name="Banno H."/>
            <person name="Chua N.-H."/>
        </authorList>
    </citation>
    <scope>NUCLEOTIDE SEQUENCE [LARGE SCALE GENOMIC DNA]</scope>
</reference>
<gene>
    <name evidence="1" type="primary">g027</name>
</gene>
<dbReference type="Proteomes" id="UP000317227">
    <property type="component" value="Segment"/>
</dbReference>
<dbReference type="EMBL" id="LT960551">
    <property type="protein sequence ID" value="SOK58304.1"/>
    <property type="molecule type" value="Genomic_DNA"/>
</dbReference>